<gene>
    <name evidence="2" type="ORF">Tco_0875536</name>
</gene>
<comment type="caution">
    <text evidence="2">The sequence shown here is derived from an EMBL/GenBank/DDBJ whole genome shotgun (WGS) entry which is preliminary data.</text>
</comment>
<dbReference type="InterPro" id="IPR013103">
    <property type="entry name" value="RVT_2"/>
</dbReference>
<dbReference type="PANTHER" id="PTHR11439:SF495">
    <property type="entry name" value="REVERSE TRANSCRIPTASE, RNA-DEPENDENT DNA POLYMERASE-RELATED"/>
    <property type="match status" value="1"/>
</dbReference>
<accession>A0ABQ5BPU5</accession>
<sequence>MLDQQLFLLDVGSSFVPLSKFTNLPHDPLMPDLEDTVEVQNTGISGSAYDDDDLDTYNSPYADQVMGAEADFNNMEPSTIEATKIAQALDDESWVEAMQEELLQFKIQKMDVKSAFLYGTIDEEVYVIQPLGFVDPEFLEKVYKVEKALYGLHQALRAWYETLSTYLLDNGFYRGQIDKTLFIKRVKDDILLIPDEFNGRAHLLLGIRTSSTPMKTNKALTKDKDGEDVDVHLYSSTKVSHLNAVKRIFRYLKGRPKLGIWYPKDSPFILEAFSDSDYAGASLDKKSTIGAEYIAASHFYGQVFCIQNHMLDYGYNFMQTKIHVDNESAIYVVKNLVYHSKTKHIEIRHHFIRDSYEKRLIEMVKIHTDNNVADFLTKAFDVAVPGAKIPWGAPAQTRSKRVLEKPNELPLLEVHTSGSGEGRMEHEFELTANVPITPHDSPLLVGYTPGSDEDPQTKENSQEIKQTNEVKHLLTKKEEIQTVHTLFMDGTPMEINMLVEKKYPLTKELLEKMLNLQLEAEEESTMAFELIKFIKSMLEEY</sequence>
<dbReference type="Proteomes" id="UP001151760">
    <property type="component" value="Unassembled WGS sequence"/>
</dbReference>
<evidence type="ECO:0000313" key="2">
    <source>
        <dbReference type="EMBL" id="GJT16830.1"/>
    </source>
</evidence>
<dbReference type="EMBL" id="BQNB010013507">
    <property type="protein sequence ID" value="GJT16830.1"/>
    <property type="molecule type" value="Genomic_DNA"/>
</dbReference>
<evidence type="ECO:0000259" key="1">
    <source>
        <dbReference type="Pfam" id="PF07727"/>
    </source>
</evidence>
<dbReference type="CDD" id="cd09272">
    <property type="entry name" value="RNase_HI_RT_Ty1"/>
    <property type="match status" value="1"/>
</dbReference>
<dbReference type="Pfam" id="PF07727">
    <property type="entry name" value="RVT_2"/>
    <property type="match status" value="1"/>
</dbReference>
<dbReference type="InterPro" id="IPR043502">
    <property type="entry name" value="DNA/RNA_pol_sf"/>
</dbReference>
<reference evidence="2" key="1">
    <citation type="journal article" date="2022" name="Int. J. Mol. Sci.">
        <title>Draft Genome of Tanacetum Coccineum: Genomic Comparison of Closely Related Tanacetum-Family Plants.</title>
        <authorList>
            <person name="Yamashiro T."/>
            <person name="Shiraishi A."/>
            <person name="Nakayama K."/>
            <person name="Satake H."/>
        </authorList>
    </citation>
    <scope>NUCLEOTIDE SEQUENCE</scope>
</reference>
<keyword evidence="3" id="KW-1185">Reference proteome</keyword>
<reference evidence="2" key="2">
    <citation type="submission" date="2022-01" db="EMBL/GenBank/DDBJ databases">
        <authorList>
            <person name="Yamashiro T."/>
            <person name="Shiraishi A."/>
            <person name="Satake H."/>
            <person name="Nakayama K."/>
        </authorList>
    </citation>
    <scope>NUCLEOTIDE SEQUENCE</scope>
</reference>
<protein>
    <submittedName>
        <fullName evidence="2">Ribonuclease H-like domain-containing protein</fullName>
    </submittedName>
</protein>
<feature type="domain" description="Reverse transcriptase Ty1/copia-type" evidence="1">
    <location>
        <begin position="105"/>
        <end position="193"/>
    </location>
</feature>
<dbReference type="PANTHER" id="PTHR11439">
    <property type="entry name" value="GAG-POL-RELATED RETROTRANSPOSON"/>
    <property type="match status" value="1"/>
</dbReference>
<dbReference type="SUPFAM" id="SSF56672">
    <property type="entry name" value="DNA/RNA polymerases"/>
    <property type="match status" value="1"/>
</dbReference>
<organism evidence="2 3">
    <name type="scientific">Tanacetum coccineum</name>
    <dbReference type="NCBI Taxonomy" id="301880"/>
    <lineage>
        <taxon>Eukaryota</taxon>
        <taxon>Viridiplantae</taxon>
        <taxon>Streptophyta</taxon>
        <taxon>Embryophyta</taxon>
        <taxon>Tracheophyta</taxon>
        <taxon>Spermatophyta</taxon>
        <taxon>Magnoliopsida</taxon>
        <taxon>eudicotyledons</taxon>
        <taxon>Gunneridae</taxon>
        <taxon>Pentapetalae</taxon>
        <taxon>asterids</taxon>
        <taxon>campanulids</taxon>
        <taxon>Asterales</taxon>
        <taxon>Asteraceae</taxon>
        <taxon>Asteroideae</taxon>
        <taxon>Anthemideae</taxon>
        <taxon>Anthemidinae</taxon>
        <taxon>Tanacetum</taxon>
    </lineage>
</organism>
<name>A0ABQ5BPU5_9ASTR</name>
<evidence type="ECO:0000313" key="3">
    <source>
        <dbReference type="Proteomes" id="UP001151760"/>
    </source>
</evidence>
<proteinExistence type="predicted"/>